<keyword evidence="3" id="KW-1133">Transmembrane helix</keyword>
<dbReference type="InterPro" id="IPR011162">
    <property type="entry name" value="MHC_I/II-like_Ag-recog"/>
</dbReference>
<keyword evidence="4" id="KW-0732">Signal</keyword>
<dbReference type="AlphaFoldDB" id="A0A7J5ZVN1"/>
<dbReference type="Gene3D" id="3.30.500.10">
    <property type="entry name" value="MHC class I-like antigen recognition-like"/>
    <property type="match status" value="1"/>
</dbReference>
<dbReference type="InterPro" id="IPR003597">
    <property type="entry name" value="Ig_C1-set"/>
</dbReference>
<dbReference type="GO" id="GO:0005615">
    <property type="term" value="C:extracellular space"/>
    <property type="evidence" value="ECO:0007669"/>
    <property type="project" value="TreeGrafter"/>
</dbReference>
<feature type="domain" description="Ig-like" evidence="5">
    <location>
        <begin position="199"/>
        <end position="271"/>
    </location>
</feature>
<dbReference type="Pfam" id="PF00129">
    <property type="entry name" value="MHC_I"/>
    <property type="match status" value="1"/>
</dbReference>
<accession>A0A7J5ZVN1</accession>
<reference evidence="6 7" key="1">
    <citation type="submission" date="2020-02" db="EMBL/GenBank/DDBJ databases">
        <title>A chromosome-scale genome assembly of the black bullhead catfish (Ameiurus melas).</title>
        <authorList>
            <person name="Wen M."/>
            <person name="Zham M."/>
            <person name="Cabau C."/>
            <person name="Klopp C."/>
            <person name="Donnadieu C."/>
            <person name="Roques C."/>
            <person name="Bouchez O."/>
            <person name="Lampietro C."/>
            <person name="Jouanno E."/>
            <person name="Herpin A."/>
            <person name="Louis A."/>
            <person name="Berthelot C."/>
            <person name="Parey E."/>
            <person name="Roest-Crollius H."/>
            <person name="Braasch I."/>
            <person name="Postlethwait J."/>
            <person name="Robinson-Rechavi M."/>
            <person name="Echchiki A."/>
            <person name="Begum T."/>
            <person name="Montfort J."/>
            <person name="Schartl M."/>
            <person name="Bobe J."/>
            <person name="Guiguen Y."/>
        </authorList>
    </citation>
    <scope>NUCLEOTIDE SEQUENCE [LARGE SCALE GENOMIC DNA]</scope>
    <source>
        <strain evidence="6">M_S1</strain>
        <tissue evidence="6">Blood</tissue>
    </source>
</reference>
<keyword evidence="7" id="KW-1185">Reference proteome</keyword>
<proteinExistence type="inferred from homology"/>
<dbReference type="PRINTS" id="PR01638">
    <property type="entry name" value="MHCCLASSI"/>
</dbReference>
<gene>
    <name evidence="6" type="ORF">AMELA_G00242130</name>
</gene>
<keyword evidence="3" id="KW-0812">Transmembrane</keyword>
<dbReference type="InterPro" id="IPR050208">
    <property type="entry name" value="MHC_class-I_related"/>
</dbReference>
<dbReference type="InterPro" id="IPR011161">
    <property type="entry name" value="MHC_I-like_Ag-recog"/>
</dbReference>
<dbReference type="PANTHER" id="PTHR16675">
    <property type="entry name" value="MHC CLASS I-RELATED"/>
    <property type="match status" value="1"/>
</dbReference>
<evidence type="ECO:0000256" key="1">
    <source>
        <dbReference type="ARBA" id="ARBA00023180"/>
    </source>
</evidence>
<dbReference type="SUPFAM" id="SSF54452">
    <property type="entry name" value="MHC antigen-recognition domain"/>
    <property type="match status" value="1"/>
</dbReference>
<dbReference type="SUPFAM" id="SSF48726">
    <property type="entry name" value="Immunoglobulin"/>
    <property type="match status" value="1"/>
</dbReference>
<feature type="chain" id="PRO_5029650434" description="Ig-like domain-containing protein" evidence="4">
    <location>
        <begin position="20"/>
        <end position="314"/>
    </location>
</feature>
<dbReference type="InterPro" id="IPR001039">
    <property type="entry name" value="MHC_I_a_a1/a2"/>
</dbReference>
<organism evidence="6 7">
    <name type="scientific">Ameiurus melas</name>
    <name type="common">Black bullhead</name>
    <name type="synonym">Silurus melas</name>
    <dbReference type="NCBI Taxonomy" id="219545"/>
    <lineage>
        <taxon>Eukaryota</taxon>
        <taxon>Metazoa</taxon>
        <taxon>Chordata</taxon>
        <taxon>Craniata</taxon>
        <taxon>Vertebrata</taxon>
        <taxon>Euteleostomi</taxon>
        <taxon>Actinopterygii</taxon>
        <taxon>Neopterygii</taxon>
        <taxon>Teleostei</taxon>
        <taxon>Ostariophysi</taxon>
        <taxon>Siluriformes</taxon>
        <taxon>Ictaluridae</taxon>
        <taxon>Ameiurus</taxon>
    </lineage>
</organism>
<dbReference type="Pfam" id="PF07654">
    <property type="entry name" value="C1-set"/>
    <property type="match status" value="1"/>
</dbReference>
<dbReference type="Proteomes" id="UP000593565">
    <property type="component" value="Unassembled WGS sequence"/>
</dbReference>
<sequence length="314" mass="35254">MIRFITLVIFIVLCWRVSADTHCMQYFYTAIIPERNFTPGAVVDGEVPKCPKVKADDPQCLKQVTHHLQKHQDLFQNTVAVVTPLLNPTKGVHTLQVIYGCELYDNSTTKGYMQYGYDGEDFISLDRKTGTWTAANDKAELFMNKCGPTGAEAKYWKDFLDTDCIDWMNKVLTYSRETLERKVRPTASVFQKHSFSPEVVCHATGFFPKTVNITWQKDGEDVHEDVDLRETLPNQDGSFQKRSVLNVSAEDLQKHTYTCMIQHSSLEKEIVLHEEDIRILNPGGGSNGGSGGVNIGIIVGVVMALMALIVPSMV</sequence>
<dbReference type="InterPro" id="IPR036179">
    <property type="entry name" value="Ig-like_dom_sf"/>
</dbReference>
<name>A0A7J5ZVN1_AMEME</name>
<evidence type="ECO:0000313" key="6">
    <source>
        <dbReference type="EMBL" id="KAF4074685.1"/>
    </source>
</evidence>
<comment type="caution">
    <text evidence="6">The sequence shown here is derived from an EMBL/GenBank/DDBJ whole genome shotgun (WGS) entry which is preliminary data.</text>
</comment>
<dbReference type="EMBL" id="JAAGNN010000022">
    <property type="protein sequence ID" value="KAF4074685.1"/>
    <property type="molecule type" value="Genomic_DNA"/>
</dbReference>
<keyword evidence="3" id="KW-0472">Membrane</keyword>
<evidence type="ECO:0000256" key="2">
    <source>
        <dbReference type="RuleBase" id="RU004439"/>
    </source>
</evidence>
<dbReference type="PANTHER" id="PTHR16675:SF237">
    <property type="entry name" value="MHC CLASS I ANTIGEN TRANSCRIPT VARIANT 1-RELATED"/>
    <property type="match status" value="1"/>
</dbReference>
<feature type="transmembrane region" description="Helical" evidence="3">
    <location>
        <begin position="291"/>
        <end position="310"/>
    </location>
</feature>
<dbReference type="InterPro" id="IPR013783">
    <property type="entry name" value="Ig-like_fold"/>
</dbReference>
<dbReference type="GO" id="GO:0006955">
    <property type="term" value="P:immune response"/>
    <property type="evidence" value="ECO:0007669"/>
    <property type="project" value="TreeGrafter"/>
</dbReference>
<dbReference type="InterPro" id="IPR007110">
    <property type="entry name" value="Ig-like_dom"/>
</dbReference>
<evidence type="ECO:0000256" key="3">
    <source>
        <dbReference type="SAM" id="Phobius"/>
    </source>
</evidence>
<dbReference type="Gene3D" id="2.60.40.10">
    <property type="entry name" value="Immunoglobulins"/>
    <property type="match status" value="1"/>
</dbReference>
<evidence type="ECO:0000313" key="7">
    <source>
        <dbReference type="Proteomes" id="UP000593565"/>
    </source>
</evidence>
<dbReference type="GO" id="GO:0009897">
    <property type="term" value="C:external side of plasma membrane"/>
    <property type="evidence" value="ECO:0007669"/>
    <property type="project" value="TreeGrafter"/>
</dbReference>
<protein>
    <recommendedName>
        <fullName evidence="5">Ig-like domain-containing protein</fullName>
    </recommendedName>
</protein>
<dbReference type="CDD" id="cd07698">
    <property type="entry name" value="IgC1_MHC_I_alpha3"/>
    <property type="match status" value="1"/>
</dbReference>
<evidence type="ECO:0000256" key="4">
    <source>
        <dbReference type="SAM" id="SignalP"/>
    </source>
</evidence>
<dbReference type="InterPro" id="IPR037055">
    <property type="entry name" value="MHC_I-like_Ag-recog_sf"/>
</dbReference>
<keyword evidence="1" id="KW-0325">Glycoprotein</keyword>
<evidence type="ECO:0000259" key="5">
    <source>
        <dbReference type="PROSITE" id="PS50835"/>
    </source>
</evidence>
<dbReference type="PROSITE" id="PS50835">
    <property type="entry name" value="IG_LIKE"/>
    <property type="match status" value="1"/>
</dbReference>
<comment type="similarity">
    <text evidence="2">Belongs to the MHC class I family.</text>
</comment>
<dbReference type="SMART" id="SM00407">
    <property type="entry name" value="IGc1"/>
    <property type="match status" value="1"/>
</dbReference>
<feature type="signal peptide" evidence="4">
    <location>
        <begin position="1"/>
        <end position="19"/>
    </location>
</feature>